<dbReference type="Proteomes" id="UP001642409">
    <property type="component" value="Unassembled WGS sequence"/>
</dbReference>
<dbReference type="EMBL" id="CAXDID020000618">
    <property type="protein sequence ID" value="CAL6106813.1"/>
    <property type="molecule type" value="Genomic_DNA"/>
</dbReference>
<dbReference type="InterPro" id="IPR036858">
    <property type="entry name" value="Cyclin-dep_kinase_reg-sub_sf"/>
</dbReference>
<keyword evidence="2 4" id="KW-0132">Cell division</keyword>
<evidence type="ECO:0000256" key="3">
    <source>
        <dbReference type="ARBA" id="ARBA00023306"/>
    </source>
</evidence>
<dbReference type="AlphaFoldDB" id="A0AA86NJK9"/>
<dbReference type="EMBL" id="CATOUU010001172">
    <property type="protein sequence ID" value="CAI9976152.1"/>
    <property type="molecule type" value="Genomic_DNA"/>
</dbReference>
<evidence type="ECO:0000256" key="4">
    <source>
        <dbReference type="RuleBase" id="RU311113"/>
    </source>
</evidence>
<dbReference type="EMBL" id="CAXDID020000633">
    <property type="protein sequence ID" value="CAL6107269.1"/>
    <property type="molecule type" value="Genomic_DNA"/>
</dbReference>
<gene>
    <name evidence="6" type="ORF">HINF_LOCUS13737</name>
    <name evidence="8" type="ORF">HINF_LOCUS55454</name>
    <name evidence="7" type="ORF">HINF_LOCUS63797</name>
    <name evidence="9" type="ORF">HINF_LOCUS73976</name>
    <name evidence="10" type="ORF">HINF_LOCUS74411</name>
    <name evidence="5" type="ORF">HINF_LOCUS8173</name>
</gene>
<dbReference type="GO" id="GO:0016538">
    <property type="term" value="F:cyclin-dependent protein serine/threonine kinase regulator activity"/>
    <property type="evidence" value="ECO:0007669"/>
    <property type="project" value="InterPro"/>
</dbReference>
<comment type="caution">
    <text evidence="5">The sequence shown here is derived from an EMBL/GenBank/DDBJ whole genome shotgun (WGS) entry which is preliminary data.</text>
</comment>
<dbReference type="GO" id="GO:0051301">
    <property type="term" value="P:cell division"/>
    <property type="evidence" value="ECO:0007669"/>
    <property type="project" value="UniProtKB-UniRule"/>
</dbReference>
<dbReference type="EMBL" id="CATOUU010000201">
    <property type="protein sequence ID" value="CAI9920528.1"/>
    <property type="molecule type" value="Genomic_DNA"/>
</dbReference>
<dbReference type="Gene3D" id="3.30.170.10">
    <property type="entry name" value="Cyclin-dependent kinase, regulatory subunit"/>
    <property type="match status" value="1"/>
</dbReference>
<dbReference type="PROSITE" id="PS00945">
    <property type="entry name" value="CKS_2"/>
    <property type="match status" value="1"/>
</dbReference>
<comment type="function">
    <text evidence="4">Binds to the catalytic subunit of the cyclin dependent kinases and is essential for their biological function.</text>
</comment>
<keyword evidence="3 4" id="KW-0131">Cell cycle</keyword>
<name>A0AA86NJK9_9EUKA</name>
<comment type="similarity">
    <text evidence="1 4">Belongs to the CKS family.</text>
</comment>
<evidence type="ECO:0000313" key="10">
    <source>
        <dbReference type="EMBL" id="CAL6107269.1"/>
    </source>
</evidence>
<evidence type="ECO:0000256" key="2">
    <source>
        <dbReference type="ARBA" id="ARBA00022618"/>
    </source>
</evidence>
<dbReference type="Pfam" id="PF01111">
    <property type="entry name" value="CKS"/>
    <property type="match status" value="1"/>
</dbReference>
<evidence type="ECO:0000313" key="5">
    <source>
        <dbReference type="EMBL" id="CAI9920528.1"/>
    </source>
</evidence>
<proteinExistence type="inferred from homology"/>
<reference evidence="5" key="1">
    <citation type="submission" date="2023-06" db="EMBL/GenBank/DDBJ databases">
        <authorList>
            <person name="Kurt Z."/>
        </authorList>
    </citation>
    <scope>NUCLEOTIDE SEQUENCE</scope>
</reference>
<accession>A0AA86NJK9</accession>
<dbReference type="PRINTS" id="PR00296">
    <property type="entry name" value="CYCLINKINASE"/>
</dbReference>
<evidence type="ECO:0000313" key="11">
    <source>
        <dbReference type="Proteomes" id="UP001642409"/>
    </source>
</evidence>
<dbReference type="EMBL" id="CAXDID020000293">
    <property type="protein sequence ID" value="CAL6072082.1"/>
    <property type="molecule type" value="Genomic_DNA"/>
</dbReference>
<sequence>MTSANGFYYSRKYYDETFEYRHVILPEEVARKYNIQERLLAEQEWRSLGIQMSAGWVHYDFHRPEPHILLFRRPHNGQIPEEYKNQ</sequence>
<evidence type="ECO:0000256" key="1">
    <source>
        <dbReference type="ARBA" id="ARBA00007782"/>
    </source>
</evidence>
<dbReference type="EMBL" id="CATOUU010000361">
    <property type="protein sequence ID" value="CAI9926092.1"/>
    <property type="molecule type" value="Genomic_DNA"/>
</dbReference>
<protein>
    <recommendedName>
        <fullName evidence="4">Cyclin-dependent kinases regulatory subunit</fullName>
    </recommendedName>
</protein>
<organism evidence="5">
    <name type="scientific">Hexamita inflata</name>
    <dbReference type="NCBI Taxonomy" id="28002"/>
    <lineage>
        <taxon>Eukaryota</taxon>
        <taxon>Metamonada</taxon>
        <taxon>Diplomonadida</taxon>
        <taxon>Hexamitidae</taxon>
        <taxon>Hexamitinae</taxon>
        <taxon>Hexamita</taxon>
    </lineage>
</organism>
<dbReference type="PANTHER" id="PTHR23415">
    <property type="entry name" value="CYCLIN-DEPENDENT KINASES REGULATORY SUBUNIT/60S RIBOSOME SUBUNIT BIOGENESIS PROTEIN NIP7"/>
    <property type="match status" value="1"/>
</dbReference>
<dbReference type="FunFam" id="3.30.170.10:FF:000001">
    <property type="entry name" value="Cyclin-dependent kinases regulatory subunit"/>
    <property type="match status" value="1"/>
</dbReference>
<evidence type="ECO:0000313" key="8">
    <source>
        <dbReference type="EMBL" id="CAL6072082.1"/>
    </source>
</evidence>
<dbReference type="SUPFAM" id="SSF55637">
    <property type="entry name" value="Cell cycle regulatory proteins"/>
    <property type="match status" value="1"/>
</dbReference>
<keyword evidence="11" id="KW-1185">Reference proteome</keyword>
<evidence type="ECO:0000313" key="9">
    <source>
        <dbReference type="EMBL" id="CAL6106813.1"/>
    </source>
</evidence>
<dbReference type="SMART" id="SM01084">
    <property type="entry name" value="CKS"/>
    <property type="match status" value="1"/>
</dbReference>
<evidence type="ECO:0000313" key="7">
    <source>
        <dbReference type="EMBL" id="CAI9976152.1"/>
    </source>
</evidence>
<reference evidence="8 11" key="2">
    <citation type="submission" date="2024-07" db="EMBL/GenBank/DDBJ databases">
        <authorList>
            <person name="Akdeniz Z."/>
        </authorList>
    </citation>
    <scope>NUCLEOTIDE SEQUENCE [LARGE SCALE GENOMIC DNA]</scope>
</reference>
<dbReference type="InterPro" id="IPR000789">
    <property type="entry name" value="Cyclin-dep_kinase_reg-sub"/>
</dbReference>
<evidence type="ECO:0000313" key="6">
    <source>
        <dbReference type="EMBL" id="CAI9926092.1"/>
    </source>
</evidence>